<feature type="transmembrane region" description="Helical" evidence="1">
    <location>
        <begin position="27"/>
        <end position="47"/>
    </location>
</feature>
<proteinExistence type="predicted"/>
<accession>A0A3P8B286</accession>
<dbReference type="WBParaSite" id="HPBE_0001492601-mRNA-1">
    <property type="protein sequence ID" value="HPBE_0001492601-mRNA-1"/>
    <property type="gene ID" value="HPBE_0001492601"/>
</dbReference>
<evidence type="ECO:0000313" key="4">
    <source>
        <dbReference type="WBParaSite" id="HPBE_0001492601-mRNA-1"/>
    </source>
</evidence>
<dbReference type="Proteomes" id="UP000050761">
    <property type="component" value="Unassembled WGS sequence"/>
</dbReference>
<keyword evidence="3" id="KW-1185">Reference proteome</keyword>
<dbReference type="OrthoDB" id="5876473at2759"/>
<dbReference type="EMBL" id="UZAH01028606">
    <property type="protein sequence ID" value="VDP01245.1"/>
    <property type="molecule type" value="Genomic_DNA"/>
</dbReference>
<keyword evidence="1" id="KW-0812">Transmembrane</keyword>
<organism evidence="3 4">
    <name type="scientific">Heligmosomoides polygyrus</name>
    <name type="common">Parasitic roundworm</name>
    <dbReference type="NCBI Taxonomy" id="6339"/>
    <lineage>
        <taxon>Eukaryota</taxon>
        <taxon>Metazoa</taxon>
        <taxon>Ecdysozoa</taxon>
        <taxon>Nematoda</taxon>
        <taxon>Chromadorea</taxon>
        <taxon>Rhabditida</taxon>
        <taxon>Rhabditina</taxon>
        <taxon>Rhabditomorpha</taxon>
        <taxon>Strongyloidea</taxon>
        <taxon>Heligmosomidae</taxon>
        <taxon>Heligmosomoides</taxon>
    </lineage>
</organism>
<dbReference type="AlphaFoldDB" id="A0A183G184"/>
<sequence length="114" mass="13458">MCVALILLANAFYKVYYWLFDLCEHAFVSALLLATVFFFFLPVVFNLESCHYEAPQLVDQTSSEQPAYERERVVLFNYQHVHKLQVAFGKRTAKIKRHMHGIHPKKNQAFYLEE</sequence>
<evidence type="ECO:0000256" key="1">
    <source>
        <dbReference type="SAM" id="Phobius"/>
    </source>
</evidence>
<keyword evidence="1" id="KW-1133">Transmembrane helix</keyword>
<protein>
    <submittedName>
        <fullName evidence="4">XK-related protein</fullName>
    </submittedName>
</protein>
<name>A0A183G184_HELPZ</name>
<gene>
    <name evidence="2" type="ORF">HPBE_LOCUS14927</name>
</gene>
<reference evidence="4" key="2">
    <citation type="submission" date="2019-09" db="UniProtKB">
        <authorList>
            <consortium name="WormBaseParasite"/>
        </authorList>
    </citation>
    <scope>IDENTIFICATION</scope>
</reference>
<accession>A0A183G184</accession>
<reference evidence="2 3" key="1">
    <citation type="submission" date="2018-11" db="EMBL/GenBank/DDBJ databases">
        <authorList>
            <consortium name="Pathogen Informatics"/>
        </authorList>
    </citation>
    <scope>NUCLEOTIDE SEQUENCE [LARGE SCALE GENOMIC DNA]</scope>
</reference>
<evidence type="ECO:0000313" key="2">
    <source>
        <dbReference type="EMBL" id="VDP01245.1"/>
    </source>
</evidence>
<evidence type="ECO:0000313" key="3">
    <source>
        <dbReference type="Proteomes" id="UP000050761"/>
    </source>
</evidence>
<keyword evidence="1" id="KW-0472">Membrane</keyword>